<dbReference type="PANTHER" id="PTHR30146">
    <property type="entry name" value="LACI-RELATED TRANSCRIPTIONAL REPRESSOR"/>
    <property type="match status" value="1"/>
</dbReference>
<dbReference type="Proteomes" id="UP000031278">
    <property type="component" value="Unassembled WGS sequence"/>
</dbReference>
<dbReference type="AlphaFoldDB" id="A0A0B9GTC0"/>
<proteinExistence type="predicted"/>
<name>A0A0B9GTC0_9GAMM</name>
<dbReference type="EMBL" id="JWLZ01000186">
    <property type="protein sequence ID" value="KHT62011.1"/>
    <property type="molecule type" value="Genomic_DNA"/>
</dbReference>
<comment type="caution">
    <text evidence="6">The sequence shown here is derived from an EMBL/GenBank/DDBJ whole genome shotgun (WGS) entry which is preliminary data.</text>
</comment>
<keyword evidence="3" id="KW-0238">DNA-binding</keyword>
<dbReference type="RefSeq" id="WP_039466299.1">
    <property type="nucleotide sequence ID" value="NZ_JWLZ01000186.1"/>
</dbReference>
<dbReference type="Pfam" id="PF00356">
    <property type="entry name" value="LacI"/>
    <property type="match status" value="1"/>
</dbReference>
<dbReference type="InterPro" id="IPR028082">
    <property type="entry name" value="Peripla_BP_I"/>
</dbReference>
<dbReference type="Gene3D" id="1.10.260.40">
    <property type="entry name" value="lambda repressor-like DNA-binding domains"/>
    <property type="match status" value="1"/>
</dbReference>
<dbReference type="Gene3D" id="3.40.50.2300">
    <property type="match status" value="2"/>
</dbReference>
<dbReference type="CDD" id="cd06278">
    <property type="entry name" value="PBP1_LacI-like"/>
    <property type="match status" value="1"/>
</dbReference>
<dbReference type="GO" id="GO:0000976">
    <property type="term" value="F:transcription cis-regulatory region binding"/>
    <property type="evidence" value="ECO:0007669"/>
    <property type="project" value="TreeGrafter"/>
</dbReference>
<evidence type="ECO:0000256" key="1">
    <source>
        <dbReference type="ARBA" id="ARBA00022491"/>
    </source>
</evidence>
<dbReference type="InterPro" id="IPR010982">
    <property type="entry name" value="Lambda_DNA-bd_dom_sf"/>
</dbReference>
<evidence type="ECO:0000313" key="6">
    <source>
        <dbReference type="EMBL" id="KHT62011.1"/>
    </source>
</evidence>
<keyword evidence="2" id="KW-0805">Transcription regulation</keyword>
<gene>
    <name evidence="6" type="ORF">RJ45_19850</name>
</gene>
<evidence type="ECO:0000313" key="7">
    <source>
        <dbReference type="Proteomes" id="UP000031278"/>
    </source>
</evidence>
<reference evidence="6 7" key="1">
    <citation type="submission" date="2014-12" db="EMBL/GenBank/DDBJ databases">
        <title>Genome sequencing of Photobacterium gaetbulicola AD005a.</title>
        <authorList>
            <person name="Adrian T.G.S."/>
            <person name="Chan K.G."/>
        </authorList>
    </citation>
    <scope>NUCLEOTIDE SEQUENCE [LARGE SCALE GENOMIC DNA]</scope>
    <source>
        <strain evidence="6 7">AD005a</strain>
    </source>
</reference>
<dbReference type="CDD" id="cd01392">
    <property type="entry name" value="HTH_LacI"/>
    <property type="match status" value="1"/>
</dbReference>
<keyword evidence="1" id="KW-0678">Repressor</keyword>
<accession>A0A0B9GTC0</accession>
<protein>
    <recommendedName>
        <fullName evidence="5">HTH lacI-type domain-containing protein</fullName>
    </recommendedName>
</protein>
<evidence type="ECO:0000256" key="3">
    <source>
        <dbReference type="ARBA" id="ARBA00023125"/>
    </source>
</evidence>
<feature type="domain" description="HTH lacI-type" evidence="5">
    <location>
        <begin position="9"/>
        <end position="63"/>
    </location>
</feature>
<keyword evidence="4" id="KW-0804">Transcription</keyword>
<evidence type="ECO:0000259" key="5">
    <source>
        <dbReference type="PROSITE" id="PS50932"/>
    </source>
</evidence>
<sequence length="334" mass="36772">MSTTKLKQVTSVDVAKAAGVSRAAVSRTFSNNGYVSEATKEKVLAAAKALGYRVNHLARSLNRQRSDLIGLVVADMDNPFRSQQVNDLSEAILANNHRPLLIPTAKGRDSSQVIDMLLHYNVSGVIITSDTPPATIFETCAENQVPVVLINKQDKHPHVDRVLCDNAGGIQLLWEAFAEKQCEHIAVVSSAASSYSIRKREQLFCQHAEQIGIRVDVIYAPSHCYQGGLEAAESLSAFEPQPDGVFCTNDYLALGLIDGLKDKTGKHIIDDMFIAGFDDMQQASWKSYQLTTIRQATDEMATQSVELLISRIQHPDQAARTCYLDVSLIRRQSL</sequence>
<organism evidence="6 7">
    <name type="scientific">Photobacterium gaetbulicola</name>
    <dbReference type="NCBI Taxonomy" id="1295392"/>
    <lineage>
        <taxon>Bacteria</taxon>
        <taxon>Pseudomonadati</taxon>
        <taxon>Pseudomonadota</taxon>
        <taxon>Gammaproteobacteria</taxon>
        <taxon>Vibrionales</taxon>
        <taxon>Vibrionaceae</taxon>
        <taxon>Photobacterium</taxon>
    </lineage>
</organism>
<dbReference type="InterPro" id="IPR000843">
    <property type="entry name" value="HTH_LacI"/>
</dbReference>
<dbReference type="InterPro" id="IPR046335">
    <property type="entry name" value="LacI/GalR-like_sensor"/>
</dbReference>
<evidence type="ECO:0000256" key="2">
    <source>
        <dbReference type="ARBA" id="ARBA00023015"/>
    </source>
</evidence>
<dbReference type="PANTHER" id="PTHR30146:SF95">
    <property type="entry name" value="RIBOSE OPERON REPRESSOR"/>
    <property type="match status" value="1"/>
</dbReference>
<dbReference type="SMART" id="SM00354">
    <property type="entry name" value="HTH_LACI"/>
    <property type="match status" value="1"/>
</dbReference>
<dbReference type="PROSITE" id="PS50932">
    <property type="entry name" value="HTH_LACI_2"/>
    <property type="match status" value="1"/>
</dbReference>
<dbReference type="Pfam" id="PF13377">
    <property type="entry name" value="Peripla_BP_3"/>
    <property type="match status" value="1"/>
</dbReference>
<dbReference type="SUPFAM" id="SSF47413">
    <property type="entry name" value="lambda repressor-like DNA-binding domains"/>
    <property type="match status" value="1"/>
</dbReference>
<dbReference type="SUPFAM" id="SSF53822">
    <property type="entry name" value="Periplasmic binding protein-like I"/>
    <property type="match status" value="1"/>
</dbReference>
<dbReference type="GO" id="GO:0003700">
    <property type="term" value="F:DNA-binding transcription factor activity"/>
    <property type="evidence" value="ECO:0007669"/>
    <property type="project" value="TreeGrafter"/>
</dbReference>
<evidence type="ECO:0000256" key="4">
    <source>
        <dbReference type="ARBA" id="ARBA00023163"/>
    </source>
</evidence>